<gene>
    <name evidence="2" type="ORF">ERS852450_01516</name>
</gene>
<organism evidence="2 3">
    <name type="scientific">Anaerobutyricum hallii</name>
    <dbReference type="NCBI Taxonomy" id="39488"/>
    <lineage>
        <taxon>Bacteria</taxon>
        <taxon>Bacillati</taxon>
        <taxon>Bacillota</taxon>
        <taxon>Clostridia</taxon>
        <taxon>Lachnospirales</taxon>
        <taxon>Lachnospiraceae</taxon>
        <taxon>Anaerobutyricum</taxon>
    </lineage>
</organism>
<evidence type="ECO:0000313" key="2">
    <source>
        <dbReference type="EMBL" id="CUO28280.1"/>
    </source>
</evidence>
<evidence type="ECO:0000313" key="3">
    <source>
        <dbReference type="Proteomes" id="UP000095679"/>
    </source>
</evidence>
<dbReference type="EMBL" id="CYZL01000011">
    <property type="protein sequence ID" value="CUO28280.1"/>
    <property type="molecule type" value="Genomic_DNA"/>
</dbReference>
<dbReference type="Proteomes" id="UP000095679">
    <property type="component" value="Unassembled WGS sequence"/>
</dbReference>
<dbReference type="InterPro" id="IPR025748">
    <property type="entry name" value="PrcB_C_dom"/>
</dbReference>
<reference evidence="2 3" key="1">
    <citation type="submission" date="2015-09" db="EMBL/GenBank/DDBJ databases">
        <authorList>
            <consortium name="Pathogen Informatics"/>
        </authorList>
    </citation>
    <scope>NUCLEOTIDE SEQUENCE [LARGE SCALE GENOMIC DNA]</scope>
    <source>
        <strain evidence="2 3">2789STDY5834835</strain>
    </source>
</reference>
<dbReference type="AlphaFoldDB" id="A0A174DWM9"/>
<proteinExistence type="predicted"/>
<evidence type="ECO:0000259" key="1">
    <source>
        <dbReference type="Pfam" id="PF14343"/>
    </source>
</evidence>
<dbReference type="Pfam" id="PF14343">
    <property type="entry name" value="PrcB_C"/>
    <property type="match status" value="1"/>
</dbReference>
<accession>A0A174DWM9</accession>
<name>A0A174DWM9_9FIRM</name>
<protein>
    <recommendedName>
        <fullName evidence="1">PrcB C-terminal domain-containing protein</fullName>
    </recommendedName>
</protein>
<sequence length="94" mass="10980">MPERLQKIIEERKKKPGTFAYKNSKYTYLVVCYGEKSYSGYSVRVEQCWKDKEQLYLETQLIGPAAGEEVVETLTYPFLVVRCGRTELLCRIES</sequence>
<feature type="domain" description="PrcB C-terminal" evidence="1">
    <location>
        <begin position="27"/>
        <end position="82"/>
    </location>
</feature>
<dbReference type="RefSeq" id="WP_167534386.1">
    <property type="nucleotide sequence ID" value="NZ_CAUBTG010000006.1"/>
</dbReference>